<dbReference type="EMBL" id="CP020559">
    <property type="protein sequence ID" value="ARE89123.1"/>
    <property type="molecule type" value="Genomic_DNA"/>
</dbReference>
<protein>
    <recommendedName>
        <fullName evidence="1">DUF4316 domain-containing protein</fullName>
    </recommendedName>
</protein>
<name>A0AAC9RQI7_9CLOT</name>
<reference evidence="3 5" key="2">
    <citation type="submission" date="2017-03" db="EMBL/GenBank/DDBJ databases">
        <title>Complete sequence of Clostridium formicaceticum DSM 92.</title>
        <authorList>
            <person name="Poehlein A."/>
            <person name="Karl M."/>
            <person name="Bengelsdorf F.R."/>
            <person name="Duerre P."/>
            <person name="Daniel R."/>
        </authorList>
    </citation>
    <scope>NUCLEOTIDE SEQUENCE [LARGE SCALE GENOMIC DNA]</scope>
    <source>
        <strain evidence="3 5">DSM 92</strain>
    </source>
</reference>
<evidence type="ECO:0000313" key="5">
    <source>
        <dbReference type="Proteomes" id="UP000192478"/>
    </source>
</evidence>
<evidence type="ECO:0000313" key="4">
    <source>
        <dbReference type="Proteomes" id="UP000177894"/>
    </source>
</evidence>
<dbReference type="Proteomes" id="UP000192478">
    <property type="component" value="Chromosome"/>
</dbReference>
<dbReference type="KEGG" id="cfm:BJL90_01465"/>
<sequence length="119" mass="13749">MLRKRTEYSEYVQRNIDRLNQVFGNVTLSVEEENSLLWLCCWEDTTIENLVSAISRAIQCSLDDHYLKNAEMSAESNYNMIDGLINNEFQESESVLESIQAKGIQRDKLEQLPDKATGR</sequence>
<evidence type="ECO:0000313" key="2">
    <source>
        <dbReference type="EMBL" id="AOY74737.1"/>
    </source>
</evidence>
<dbReference type="Pfam" id="PF14195">
    <property type="entry name" value="DUF4316"/>
    <property type="match status" value="1"/>
</dbReference>
<evidence type="ECO:0000313" key="3">
    <source>
        <dbReference type="EMBL" id="ARE89123.1"/>
    </source>
</evidence>
<accession>A0AAC9RQI7</accession>
<dbReference type="AlphaFoldDB" id="A0AAC9RQI7"/>
<dbReference type="RefSeq" id="WP_070963655.1">
    <property type="nucleotide sequence ID" value="NZ_CP017603.1"/>
</dbReference>
<reference evidence="2 4" key="1">
    <citation type="submission" date="2016-10" db="EMBL/GenBank/DDBJ databases">
        <title>Complete Genome Sequence of Acetogen Clostridium formicoaceticum ATCC 27076.</title>
        <authorList>
            <person name="Bao T."/>
            <person name="Cheng C."/>
            <person name="Zhao J."/>
            <person name="Yang S.-T."/>
            <person name="Wang J."/>
            <person name="Wang M."/>
        </authorList>
    </citation>
    <scope>NUCLEOTIDE SEQUENCE [LARGE SCALE GENOMIC DNA]</scope>
    <source>
        <strain evidence="2 4">ATCC 27076</strain>
    </source>
</reference>
<keyword evidence="4" id="KW-1185">Reference proteome</keyword>
<evidence type="ECO:0000259" key="1">
    <source>
        <dbReference type="Pfam" id="PF14195"/>
    </source>
</evidence>
<organism evidence="3 5">
    <name type="scientific">Clostridium formicaceticum</name>
    <dbReference type="NCBI Taxonomy" id="1497"/>
    <lineage>
        <taxon>Bacteria</taxon>
        <taxon>Bacillati</taxon>
        <taxon>Bacillota</taxon>
        <taxon>Clostridia</taxon>
        <taxon>Eubacteriales</taxon>
        <taxon>Clostridiaceae</taxon>
        <taxon>Clostridium</taxon>
    </lineage>
</organism>
<dbReference type="EMBL" id="CP017603">
    <property type="protein sequence ID" value="AOY74737.1"/>
    <property type="molecule type" value="Genomic_DNA"/>
</dbReference>
<gene>
    <name evidence="2" type="ORF">BJL90_01465</name>
    <name evidence="3" type="ORF">CLFO_35290</name>
</gene>
<proteinExistence type="predicted"/>
<dbReference type="Proteomes" id="UP000177894">
    <property type="component" value="Chromosome"/>
</dbReference>
<feature type="domain" description="DUF4316" evidence="1">
    <location>
        <begin position="64"/>
        <end position="94"/>
    </location>
</feature>
<dbReference type="InterPro" id="IPR025465">
    <property type="entry name" value="DUF4316"/>
</dbReference>